<evidence type="ECO:0000313" key="3">
    <source>
        <dbReference type="Proteomes" id="UP001151760"/>
    </source>
</evidence>
<reference evidence="2" key="2">
    <citation type="submission" date="2022-01" db="EMBL/GenBank/DDBJ databases">
        <authorList>
            <person name="Yamashiro T."/>
            <person name="Shiraishi A."/>
            <person name="Satake H."/>
            <person name="Nakayama K."/>
        </authorList>
    </citation>
    <scope>NUCLEOTIDE SEQUENCE</scope>
</reference>
<dbReference type="Proteomes" id="UP001151760">
    <property type="component" value="Unassembled WGS sequence"/>
</dbReference>
<name>A0ABQ4YYH5_9ASTR</name>
<comment type="caution">
    <text evidence="2">The sequence shown here is derived from an EMBL/GenBank/DDBJ whole genome shotgun (WGS) entry which is preliminary data.</text>
</comment>
<sequence>MATAQNINNTTLRSILTSKKLTGLNFTNWDRNLRIILRSENKLVHLEQPLIPLPLPVASQAVRDAYEVLFDAQNEVSFLILGSISPDLQRILEKYKEDGQPVSPYLLKMKGYLDTLECLGFPMPNELSVSLILNSLNKDYDQFIQNYNMHIIGKTIAGLLAMLKLHEKGIPKKAATPVAKILPPLKRDNLAKDLICHLWKEEDKEAENGALNLYIGNGMRASVEAIGSFDLILSNGLVIVLDNYHYVPSITRGVVIVSRLIDNGYMHTILNYDIFVMKDDVLYFNAISRDGNPKETMGYFFYNPHKNKICVFHYPKFFENSLTLQEASRSHRLLELNGSDVAHELCHTSPQAETEQHNEVDPNKVEPHSVKVPSGRSERISKALDRYGFYVDAEEHKLGDIDDPPNYKAVLLDPESDKWLDAMNAKMQFMKDNQV</sequence>
<accession>A0ABQ4YYH5</accession>
<reference evidence="2" key="1">
    <citation type="journal article" date="2022" name="Int. J. Mol. Sci.">
        <title>Draft Genome of Tanacetum Coccineum: Genomic Comparison of Closely Related Tanacetum-Family Plants.</title>
        <authorList>
            <person name="Yamashiro T."/>
            <person name="Shiraishi A."/>
            <person name="Nakayama K."/>
            <person name="Satake H."/>
        </authorList>
    </citation>
    <scope>NUCLEOTIDE SEQUENCE</scope>
</reference>
<evidence type="ECO:0008006" key="4">
    <source>
        <dbReference type="Google" id="ProtNLM"/>
    </source>
</evidence>
<proteinExistence type="predicted"/>
<evidence type="ECO:0000256" key="1">
    <source>
        <dbReference type="SAM" id="MobiDB-lite"/>
    </source>
</evidence>
<gene>
    <name evidence="2" type="ORF">Tco_0749121</name>
</gene>
<keyword evidence="3" id="KW-1185">Reference proteome</keyword>
<protein>
    <recommendedName>
        <fullName evidence="4">Zinc finger, CCHC-type</fullName>
    </recommendedName>
</protein>
<feature type="region of interest" description="Disordered" evidence="1">
    <location>
        <begin position="350"/>
        <end position="376"/>
    </location>
</feature>
<feature type="compositionally biased region" description="Basic and acidic residues" evidence="1">
    <location>
        <begin position="354"/>
        <end position="369"/>
    </location>
</feature>
<evidence type="ECO:0000313" key="2">
    <source>
        <dbReference type="EMBL" id="GJS82580.1"/>
    </source>
</evidence>
<dbReference type="EMBL" id="BQNB010010835">
    <property type="protein sequence ID" value="GJS82580.1"/>
    <property type="molecule type" value="Genomic_DNA"/>
</dbReference>
<organism evidence="2 3">
    <name type="scientific">Tanacetum coccineum</name>
    <dbReference type="NCBI Taxonomy" id="301880"/>
    <lineage>
        <taxon>Eukaryota</taxon>
        <taxon>Viridiplantae</taxon>
        <taxon>Streptophyta</taxon>
        <taxon>Embryophyta</taxon>
        <taxon>Tracheophyta</taxon>
        <taxon>Spermatophyta</taxon>
        <taxon>Magnoliopsida</taxon>
        <taxon>eudicotyledons</taxon>
        <taxon>Gunneridae</taxon>
        <taxon>Pentapetalae</taxon>
        <taxon>asterids</taxon>
        <taxon>campanulids</taxon>
        <taxon>Asterales</taxon>
        <taxon>Asteraceae</taxon>
        <taxon>Asteroideae</taxon>
        <taxon>Anthemideae</taxon>
        <taxon>Anthemidinae</taxon>
        <taxon>Tanacetum</taxon>
    </lineage>
</organism>